<name>A0A6A4TL53_SCOMX</name>
<reference evidence="1 2" key="1">
    <citation type="submission" date="2019-06" db="EMBL/GenBank/DDBJ databases">
        <title>Draft genomes of female and male turbot (Scophthalmus maximus).</title>
        <authorList>
            <person name="Xu H."/>
            <person name="Xu X.-W."/>
            <person name="Shao C."/>
            <person name="Chen S."/>
        </authorList>
    </citation>
    <scope>NUCLEOTIDE SEQUENCE [LARGE SCALE GENOMIC DNA]</scope>
    <source>
        <strain evidence="1">Ysfricsl-2016a</strain>
        <tissue evidence="1">Blood</tissue>
    </source>
</reference>
<dbReference type="Proteomes" id="UP000438429">
    <property type="component" value="Unassembled WGS sequence"/>
</dbReference>
<dbReference type="EMBL" id="VEVO01000002">
    <property type="protein sequence ID" value="KAF0045965.1"/>
    <property type="molecule type" value="Genomic_DNA"/>
</dbReference>
<gene>
    <name evidence="1" type="ORF">F2P81_002494</name>
</gene>
<evidence type="ECO:0000313" key="1">
    <source>
        <dbReference type="EMBL" id="KAF0045965.1"/>
    </source>
</evidence>
<proteinExistence type="predicted"/>
<evidence type="ECO:0000313" key="2">
    <source>
        <dbReference type="Proteomes" id="UP000438429"/>
    </source>
</evidence>
<dbReference type="AlphaFoldDB" id="A0A6A4TL53"/>
<organism evidence="1 2">
    <name type="scientific">Scophthalmus maximus</name>
    <name type="common">Turbot</name>
    <name type="synonym">Psetta maxima</name>
    <dbReference type="NCBI Taxonomy" id="52904"/>
    <lineage>
        <taxon>Eukaryota</taxon>
        <taxon>Metazoa</taxon>
        <taxon>Chordata</taxon>
        <taxon>Craniata</taxon>
        <taxon>Vertebrata</taxon>
        <taxon>Euteleostomi</taxon>
        <taxon>Actinopterygii</taxon>
        <taxon>Neopterygii</taxon>
        <taxon>Teleostei</taxon>
        <taxon>Neoteleostei</taxon>
        <taxon>Acanthomorphata</taxon>
        <taxon>Carangaria</taxon>
        <taxon>Pleuronectiformes</taxon>
        <taxon>Pleuronectoidei</taxon>
        <taxon>Scophthalmidae</taxon>
        <taxon>Scophthalmus</taxon>
    </lineage>
</organism>
<protein>
    <submittedName>
        <fullName evidence="1">Uncharacterized protein</fullName>
    </submittedName>
</protein>
<sequence>MRTTRSEWSQCWELTTLLKAVSSERRFGACFTDVSFTRTPQKTFSPTVIDVCETSPSGLEGGWYQLPAASSSLREPVQRDDRSVYKLNRRGGSRTAIDM</sequence>
<comment type="caution">
    <text evidence="1">The sequence shown here is derived from an EMBL/GenBank/DDBJ whole genome shotgun (WGS) entry which is preliminary data.</text>
</comment>
<accession>A0A6A4TL53</accession>